<feature type="region of interest" description="Disordered" evidence="1">
    <location>
        <begin position="1"/>
        <end position="25"/>
    </location>
</feature>
<name>A0A7J8IN39_ROUAE</name>
<evidence type="ECO:0000313" key="3">
    <source>
        <dbReference type="Proteomes" id="UP000593571"/>
    </source>
</evidence>
<feature type="compositionally biased region" description="Polar residues" evidence="1">
    <location>
        <begin position="1"/>
        <end position="11"/>
    </location>
</feature>
<evidence type="ECO:0000313" key="2">
    <source>
        <dbReference type="EMBL" id="KAF6485302.1"/>
    </source>
</evidence>
<dbReference type="AlphaFoldDB" id="A0A7J8IN39"/>
<sequence length="143" mass="15715">MTFTESWPALQSSRPPPPTHTHSPHWPPEPLGAVFWKAVCWVRSSLASLSTASSHPDHHHSPLRKLIALRVLSSPQPGSSVAAPPQHLWETREIQPSAPPPRFPSRGQKPPRGSVHLGLGQRRRTPASLQQGPRGHTEDLCTT</sequence>
<gene>
    <name evidence="2" type="ORF">HJG63_010543</name>
</gene>
<feature type="compositionally biased region" description="Pro residues" evidence="1">
    <location>
        <begin position="14"/>
        <end position="25"/>
    </location>
</feature>
<comment type="caution">
    <text evidence="2">The sequence shown here is derived from an EMBL/GenBank/DDBJ whole genome shotgun (WGS) entry which is preliminary data.</text>
</comment>
<evidence type="ECO:0000256" key="1">
    <source>
        <dbReference type="SAM" id="MobiDB-lite"/>
    </source>
</evidence>
<accession>A0A7J8IN39</accession>
<reference evidence="2 3" key="1">
    <citation type="journal article" date="2020" name="Nature">
        <title>Six reference-quality genomes reveal evolution of bat adaptations.</title>
        <authorList>
            <person name="Jebb D."/>
            <person name="Huang Z."/>
            <person name="Pippel M."/>
            <person name="Hughes G.M."/>
            <person name="Lavrichenko K."/>
            <person name="Devanna P."/>
            <person name="Winkler S."/>
            <person name="Jermiin L.S."/>
            <person name="Skirmuntt E.C."/>
            <person name="Katzourakis A."/>
            <person name="Burkitt-Gray L."/>
            <person name="Ray D.A."/>
            <person name="Sullivan K.A.M."/>
            <person name="Roscito J.G."/>
            <person name="Kirilenko B.M."/>
            <person name="Davalos L.M."/>
            <person name="Corthals A.P."/>
            <person name="Power M.L."/>
            <person name="Jones G."/>
            <person name="Ransome R.D."/>
            <person name="Dechmann D.K.N."/>
            <person name="Locatelli A.G."/>
            <person name="Puechmaille S.J."/>
            <person name="Fedrigo O."/>
            <person name="Jarvis E.D."/>
            <person name="Hiller M."/>
            <person name="Vernes S.C."/>
            <person name="Myers E.W."/>
            <person name="Teeling E.C."/>
        </authorList>
    </citation>
    <scope>NUCLEOTIDE SEQUENCE [LARGE SCALE GENOMIC DNA]</scope>
    <source>
        <strain evidence="2">MRouAeg1</strain>
        <tissue evidence="2">Muscle</tissue>
    </source>
</reference>
<organism evidence="2 3">
    <name type="scientific">Rousettus aegyptiacus</name>
    <name type="common">Egyptian fruit bat</name>
    <name type="synonym">Pteropus aegyptiacus</name>
    <dbReference type="NCBI Taxonomy" id="9407"/>
    <lineage>
        <taxon>Eukaryota</taxon>
        <taxon>Metazoa</taxon>
        <taxon>Chordata</taxon>
        <taxon>Craniata</taxon>
        <taxon>Vertebrata</taxon>
        <taxon>Euteleostomi</taxon>
        <taxon>Mammalia</taxon>
        <taxon>Eutheria</taxon>
        <taxon>Laurasiatheria</taxon>
        <taxon>Chiroptera</taxon>
        <taxon>Yinpterochiroptera</taxon>
        <taxon>Pteropodoidea</taxon>
        <taxon>Pteropodidae</taxon>
        <taxon>Rousettinae</taxon>
        <taxon>Rousettus</taxon>
    </lineage>
</organism>
<feature type="region of interest" description="Disordered" evidence="1">
    <location>
        <begin position="75"/>
        <end position="143"/>
    </location>
</feature>
<keyword evidence="3" id="KW-1185">Reference proteome</keyword>
<protein>
    <submittedName>
        <fullName evidence="2">Uncharacterized protein</fullName>
    </submittedName>
</protein>
<dbReference type="Proteomes" id="UP000593571">
    <property type="component" value="Unassembled WGS sequence"/>
</dbReference>
<proteinExistence type="predicted"/>
<dbReference type="EMBL" id="JACASE010000003">
    <property type="protein sequence ID" value="KAF6485302.1"/>
    <property type="molecule type" value="Genomic_DNA"/>
</dbReference>